<accession>H8KUA2</accession>
<dbReference type="AlphaFoldDB" id="H8KUA2"/>
<dbReference type="EMBL" id="CP003349">
    <property type="protein sequence ID" value="AFD07214.1"/>
    <property type="molecule type" value="Genomic_DNA"/>
</dbReference>
<dbReference type="InterPro" id="IPR017850">
    <property type="entry name" value="Alkaline_phosphatase_core_sf"/>
</dbReference>
<evidence type="ECO:0000256" key="1">
    <source>
        <dbReference type="SAM" id="SignalP"/>
    </source>
</evidence>
<dbReference type="GO" id="GO:0003824">
    <property type="term" value="F:catalytic activity"/>
    <property type="evidence" value="ECO:0007669"/>
    <property type="project" value="InterPro"/>
</dbReference>
<gene>
    <name evidence="3" type="ordered locus">Solca_2161</name>
</gene>
<dbReference type="STRING" id="929556.Solca_2161"/>
<dbReference type="InterPro" id="IPR006124">
    <property type="entry name" value="Metalloenzyme"/>
</dbReference>
<name>H8KUA2_SOLCM</name>
<dbReference type="SUPFAM" id="SSF53649">
    <property type="entry name" value="Alkaline phosphatase-like"/>
    <property type="match status" value="1"/>
</dbReference>
<organism evidence="3 4">
    <name type="scientific">Solitalea canadensis (strain ATCC 29591 / DSM 3403 / JCM 21819 / LMG 8368 / NBRC 15130 / NCIMB 12057 / USAM 9D)</name>
    <name type="common">Flexibacter canadensis</name>
    <dbReference type="NCBI Taxonomy" id="929556"/>
    <lineage>
        <taxon>Bacteria</taxon>
        <taxon>Pseudomonadati</taxon>
        <taxon>Bacteroidota</taxon>
        <taxon>Sphingobacteriia</taxon>
        <taxon>Sphingobacteriales</taxon>
        <taxon>Sphingobacteriaceae</taxon>
        <taxon>Solitalea</taxon>
    </lineage>
</organism>
<dbReference type="KEGG" id="scn:Solca_2161"/>
<feature type="domain" description="Metalloenzyme" evidence="2">
    <location>
        <begin position="223"/>
        <end position="346"/>
    </location>
</feature>
<protein>
    <submittedName>
        <fullName evidence="3">Phosphoglyceromutase</fullName>
    </submittedName>
</protein>
<evidence type="ECO:0000313" key="3">
    <source>
        <dbReference type="EMBL" id="AFD07214.1"/>
    </source>
</evidence>
<reference evidence="3" key="1">
    <citation type="submission" date="2012-02" db="EMBL/GenBank/DDBJ databases">
        <title>The complete genome of Solitalea canadensis DSM 3403.</title>
        <authorList>
            <consortium name="US DOE Joint Genome Institute (JGI-PGF)"/>
            <person name="Lucas S."/>
            <person name="Copeland A."/>
            <person name="Lapidus A."/>
            <person name="Glavina del Rio T."/>
            <person name="Dalin E."/>
            <person name="Tice H."/>
            <person name="Bruce D."/>
            <person name="Goodwin L."/>
            <person name="Pitluck S."/>
            <person name="Peters L."/>
            <person name="Ovchinnikova G."/>
            <person name="Lu M."/>
            <person name="Kyrpides N."/>
            <person name="Mavromatis K."/>
            <person name="Ivanova N."/>
            <person name="Brettin T."/>
            <person name="Detter J.C."/>
            <person name="Han C."/>
            <person name="Larimer F."/>
            <person name="Land M."/>
            <person name="Hauser L."/>
            <person name="Markowitz V."/>
            <person name="Cheng J.-F."/>
            <person name="Hugenholtz P."/>
            <person name="Woyke T."/>
            <person name="Wu D."/>
            <person name="Spring S."/>
            <person name="Schroeder M."/>
            <person name="Kopitz M."/>
            <person name="Brambilla E."/>
            <person name="Klenk H.-P."/>
            <person name="Eisen J.A."/>
        </authorList>
    </citation>
    <scope>NUCLEOTIDE SEQUENCE</scope>
    <source>
        <strain evidence="3">DSM 3403</strain>
    </source>
</reference>
<feature type="chain" id="PRO_5003615320" evidence="1">
    <location>
        <begin position="20"/>
        <end position="362"/>
    </location>
</feature>
<keyword evidence="4" id="KW-1185">Reference proteome</keyword>
<sequence>MKKLLLLTFSAFILNIAIAQPKLKTRNIILITLDGFRWQELFKGADSTLINDKDYTTNFGRVSEQFWAETPQERRQKLMPFVWQTIARNGQLYGNRDLNNKVDMTNPHWVSYPGYSEILCGYVDTLIRGNKKRNNPNITLLEFLNNRHEFNGKIAVFGSWDVFPYIINQERSKIPVNAGYAKVEGDHLSTSTKLLNTMQKQVPTVFGGARLDVFTHYQAKEYLIKHHPRVLFIGYGEPDEWAHQGNYEYYLQSVNNIDQFISDIWNYVQSNTFYKDKTTLIITTDHGRGEAQKGKWKSHGINIIGAGEVWLAVIGPDAKPLGEVKSEGQLYSTQIAQTISKLLGINYMNTRSVGKAIDSVIE</sequence>
<dbReference type="GO" id="GO:0046872">
    <property type="term" value="F:metal ion binding"/>
    <property type="evidence" value="ECO:0007669"/>
    <property type="project" value="InterPro"/>
</dbReference>
<evidence type="ECO:0000259" key="2">
    <source>
        <dbReference type="Pfam" id="PF01676"/>
    </source>
</evidence>
<dbReference type="OrthoDB" id="9791578at2"/>
<dbReference type="Gene3D" id="3.40.720.10">
    <property type="entry name" value="Alkaline Phosphatase, subunit A"/>
    <property type="match status" value="1"/>
</dbReference>
<dbReference type="Pfam" id="PF01676">
    <property type="entry name" value="Metalloenzyme"/>
    <property type="match status" value="1"/>
</dbReference>
<dbReference type="RefSeq" id="WP_014680441.1">
    <property type="nucleotide sequence ID" value="NC_017770.1"/>
</dbReference>
<keyword evidence="1" id="KW-0732">Signal</keyword>
<evidence type="ECO:0000313" key="4">
    <source>
        <dbReference type="Proteomes" id="UP000007590"/>
    </source>
</evidence>
<dbReference type="eggNOG" id="COG0696">
    <property type="taxonomic scope" value="Bacteria"/>
</dbReference>
<feature type="signal peptide" evidence="1">
    <location>
        <begin position="1"/>
        <end position="19"/>
    </location>
</feature>
<proteinExistence type="predicted"/>
<dbReference type="HOGENOM" id="CLU_065578_0_0_10"/>
<dbReference type="Proteomes" id="UP000007590">
    <property type="component" value="Chromosome"/>
</dbReference>